<feature type="domain" description="RCK N-terminal" evidence="2">
    <location>
        <begin position="118"/>
        <end position="236"/>
    </location>
</feature>
<dbReference type="GO" id="GO:0034220">
    <property type="term" value="P:monoatomic ion transmembrane transport"/>
    <property type="evidence" value="ECO:0007669"/>
    <property type="project" value="UniProtKB-KW"/>
</dbReference>
<dbReference type="SUPFAM" id="SSF51735">
    <property type="entry name" value="NAD(P)-binding Rossmann-fold domains"/>
    <property type="match status" value="1"/>
</dbReference>
<dbReference type="InterPro" id="IPR050721">
    <property type="entry name" value="Trk_Ktr_HKT_K-transport"/>
</dbReference>
<dbReference type="PROSITE" id="PS51201">
    <property type="entry name" value="RCK_N"/>
    <property type="match status" value="1"/>
</dbReference>
<dbReference type="EMBL" id="CP042905">
    <property type="protein sequence ID" value="QEE15242.1"/>
    <property type="molecule type" value="Genomic_DNA"/>
</dbReference>
<evidence type="ECO:0000313" key="4">
    <source>
        <dbReference type="Proteomes" id="UP000321408"/>
    </source>
</evidence>
<evidence type="ECO:0000313" key="3">
    <source>
        <dbReference type="EMBL" id="QEE15242.1"/>
    </source>
</evidence>
<sequence length="255" mass="29277">MNKKKTPETRFYDKFVILFKFLLRSRMLKVILVIFILNVILGAFYSYLEGIEFHLGLYWATDTLTNTGTGLVPPNSPFLWYATTILMWIGLGITLIFVEYVYVNFWKKNMGKKMVNFENHIVLIGWSQKMRHFLDNLPGGLGVHHNYVLIANLQERPLDLPDIVILIRGDPEQEDVLINAGIKKAERALIVLGDDSAAVLIAMTIQSLNDEIKICVNLRHRENIKHLQRIGVEEIVCDEELTGDALIKAFYSLKK</sequence>
<feature type="transmembrane region" description="Helical" evidence="1">
    <location>
        <begin position="78"/>
        <end position="103"/>
    </location>
</feature>
<dbReference type="GO" id="GO:0006813">
    <property type="term" value="P:potassium ion transport"/>
    <property type="evidence" value="ECO:0007669"/>
    <property type="project" value="InterPro"/>
</dbReference>
<feature type="transmembrane region" description="Helical" evidence="1">
    <location>
        <begin position="30"/>
        <end position="48"/>
    </location>
</feature>
<dbReference type="PANTHER" id="PTHR43833">
    <property type="entry name" value="POTASSIUM CHANNEL PROTEIN 2-RELATED-RELATED"/>
    <property type="match status" value="1"/>
</dbReference>
<dbReference type="PANTHER" id="PTHR43833:SF9">
    <property type="entry name" value="POTASSIUM CHANNEL PROTEIN YUGO-RELATED"/>
    <property type="match status" value="1"/>
</dbReference>
<dbReference type="Pfam" id="PF02254">
    <property type="entry name" value="TrkA_N"/>
    <property type="match status" value="1"/>
</dbReference>
<dbReference type="AlphaFoldDB" id="A0A5B9D834"/>
<dbReference type="KEGG" id="psyt:DSAG12_01067"/>
<keyword evidence="4" id="KW-1185">Reference proteome</keyword>
<dbReference type="SUPFAM" id="SSF81324">
    <property type="entry name" value="Voltage-gated potassium channels"/>
    <property type="match status" value="1"/>
</dbReference>
<protein>
    <submittedName>
        <fullName evidence="3">TrkA family potassium uptake protein</fullName>
    </submittedName>
</protein>
<name>A0A5B9D834_9ARCH</name>
<dbReference type="InterPro" id="IPR003148">
    <property type="entry name" value="RCK_N"/>
</dbReference>
<dbReference type="Gene3D" id="1.10.287.70">
    <property type="match status" value="1"/>
</dbReference>
<dbReference type="InterPro" id="IPR036291">
    <property type="entry name" value="NAD(P)-bd_dom_sf"/>
</dbReference>
<gene>
    <name evidence="3" type="ORF">DSAG12_01067</name>
</gene>
<proteinExistence type="predicted"/>
<evidence type="ECO:0000259" key="2">
    <source>
        <dbReference type="PROSITE" id="PS51201"/>
    </source>
</evidence>
<dbReference type="RefSeq" id="WP_147662160.1">
    <property type="nucleotide sequence ID" value="NZ_CP042905.2"/>
</dbReference>
<dbReference type="GeneID" id="41329065"/>
<keyword evidence="1" id="KW-1133">Transmembrane helix</keyword>
<reference evidence="3 4" key="2">
    <citation type="journal article" date="2024" name="Int. J. Syst. Evol. Microbiol.">
        <title>Promethearchaeum syntrophicum gen. nov., sp. nov., an anaerobic, obligately syntrophic archaeon, the first isolate of the lineage 'Asgard' archaea, and proposal of the new archaeal phylum Promethearchaeota phyl. nov. and kingdom Promethearchaeati regn. nov.</title>
        <authorList>
            <person name="Imachi H."/>
            <person name="Nobu M.K."/>
            <person name="Kato S."/>
            <person name="Takaki Y."/>
            <person name="Miyazaki M."/>
            <person name="Miyata M."/>
            <person name="Ogawara M."/>
            <person name="Saito Y."/>
            <person name="Sakai S."/>
            <person name="Tahara Y.O."/>
            <person name="Takano Y."/>
            <person name="Tasumi E."/>
            <person name="Uematsu K."/>
            <person name="Yoshimura T."/>
            <person name="Itoh T."/>
            <person name="Ohkuma M."/>
            <person name="Takai K."/>
        </authorList>
    </citation>
    <scope>NUCLEOTIDE SEQUENCE [LARGE SCALE GENOMIC DNA]</scope>
    <source>
        <strain evidence="3 4">MK-D1</strain>
    </source>
</reference>
<organism evidence="3 4">
    <name type="scientific">Promethearchaeum syntrophicum</name>
    <dbReference type="NCBI Taxonomy" id="2594042"/>
    <lineage>
        <taxon>Archaea</taxon>
        <taxon>Promethearchaeati</taxon>
        <taxon>Promethearchaeota</taxon>
        <taxon>Promethearchaeia</taxon>
        <taxon>Promethearchaeales</taxon>
        <taxon>Promethearchaeaceae</taxon>
        <taxon>Promethearchaeum</taxon>
    </lineage>
</organism>
<reference evidence="3 4" key="1">
    <citation type="journal article" date="2020" name="Nature">
        <title>Isolation of an archaeon at the prokaryote-eukaryote interface.</title>
        <authorList>
            <person name="Imachi H."/>
            <person name="Nobu M.K."/>
            <person name="Nakahara N."/>
            <person name="Morono Y."/>
            <person name="Ogawara M."/>
            <person name="Takaki Y."/>
            <person name="Takano Y."/>
            <person name="Uematsu K."/>
            <person name="Ikuta T."/>
            <person name="Ito M."/>
            <person name="Matsui Y."/>
            <person name="Miyazaki M."/>
            <person name="Murata K."/>
            <person name="Saito Y."/>
            <person name="Sakai S."/>
            <person name="Song C."/>
            <person name="Tasumi E."/>
            <person name="Yamanaka Y."/>
            <person name="Yamaguchi T."/>
            <person name="Kamagata Y."/>
            <person name="Tamaki H."/>
            <person name="Takai K."/>
        </authorList>
    </citation>
    <scope>NUCLEOTIDE SEQUENCE [LARGE SCALE GENOMIC DNA]</scope>
    <source>
        <strain evidence="3 4">MK-D1</strain>
    </source>
</reference>
<evidence type="ECO:0000256" key="1">
    <source>
        <dbReference type="SAM" id="Phobius"/>
    </source>
</evidence>
<dbReference type="Proteomes" id="UP000321408">
    <property type="component" value="Chromosome"/>
</dbReference>
<accession>A0A5B9D834</accession>
<keyword evidence="1" id="KW-0472">Membrane</keyword>
<keyword evidence="1" id="KW-0812">Transmembrane</keyword>
<dbReference type="Gene3D" id="3.40.50.720">
    <property type="entry name" value="NAD(P)-binding Rossmann-like Domain"/>
    <property type="match status" value="1"/>
</dbReference>